<feature type="domain" description="Integrase catalytic" evidence="1">
    <location>
        <begin position="1"/>
        <end position="151"/>
    </location>
</feature>
<dbReference type="Gene3D" id="3.30.420.10">
    <property type="entry name" value="Ribonuclease H-like superfamily/Ribonuclease H"/>
    <property type="match status" value="1"/>
</dbReference>
<protein>
    <recommendedName>
        <fullName evidence="1">Integrase catalytic domain-containing protein</fullName>
    </recommendedName>
</protein>
<proteinExistence type="predicted"/>
<keyword evidence="3" id="KW-1185">Reference proteome</keyword>
<sequence>MDFVVGLPRSRQSRDAIWVIIDRLTKSAHFLPIRQTDSVEKLAKLYIDEIVRLHGIPKSIVSDRDARFTSKLWKKIQEALGTRLTFSTTFHPQTNGQSERTIQTLEDLMRLCVLDFGGNWETHIPLIEFAYNNSFQASIGMAPYEALYGRKCRTPLCWIETGERKIIGTEMVDEATSKIGLIRDRLKARQAT</sequence>
<dbReference type="InterPro" id="IPR001584">
    <property type="entry name" value="Integrase_cat-core"/>
</dbReference>
<dbReference type="PROSITE" id="PS50994">
    <property type="entry name" value="INTEGRASE"/>
    <property type="match status" value="1"/>
</dbReference>
<reference evidence="2" key="1">
    <citation type="journal article" date="2022" name="Front. Genet.">
        <title>Chromosome-Scale Assembly of the Dendrobium nobile Genome Provides Insights Into the Molecular Mechanism of the Biosynthesis of the Medicinal Active Ingredient of Dendrobium.</title>
        <authorList>
            <person name="Xu Q."/>
            <person name="Niu S.-C."/>
            <person name="Li K.-L."/>
            <person name="Zheng P.-J."/>
            <person name="Zhang X.-J."/>
            <person name="Jia Y."/>
            <person name="Liu Y."/>
            <person name="Niu Y.-X."/>
            <person name="Yu L.-H."/>
            <person name="Chen D.-F."/>
            <person name="Zhang G.-Q."/>
        </authorList>
    </citation>
    <scope>NUCLEOTIDE SEQUENCE</scope>
    <source>
        <tissue evidence="2">Leaf</tissue>
    </source>
</reference>
<dbReference type="PANTHER" id="PTHR45835">
    <property type="entry name" value="YALI0A06105P"/>
    <property type="match status" value="1"/>
</dbReference>
<gene>
    <name evidence="2" type="ORF">KFK09_002689</name>
</gene>
<dbReference type="SUPFAM" id="SSF53098">
    <property type="entry name" value="Ribonuclease H-like"/>
    <property type="match status" value="1"/>
</dbReference>
<dbReference type="EMBL" id="JAGYWB010000003">
    <property type="protein sequence ID" value="KAI0527091.1"/>
    <property type="molecule type" value="Genomic_DNA"/>
</dbReference>
<accession>A0A8T3C220</accession>
<dbReference type="GO" id="GO:0015074">
    <property type="term" value="P:DNA integration"/>
    <property type="evidence" value="ECO:0007669"/>
    <property type="project" value="InterPro"/>
</dbReference>
<dbReference type="PANTHER" id="PTHR45835:SF99">
    <property type="entry name" value="CHROMO DOMAIN-CONTAINING PROTEIN-RELATED"/>
    <property type="match status" value="1"/>
</dbReference>
<dbReference type="SMR" id="A0A8T3C220"/>
<name>A0A8T3C220_DENNO</name>
<dbReference type="InterPro" id="IPR036397">
    <property type="entry name" value="RNaseH_sf"/>
</dbReference>
<dbReference type="GO" id="GO:0003676">
    <property type="term" value="F:nucleic acid binding"/>
    <property type="evidence" value="ECO:0007669"/>
    <property type="project" value="InterPro"/>
</dbReference>
<dbReference type="AlphaFoldDB" id="A0A8T3C220"/>
<dbReference type="InterPro" id="IPR012337">
    <property type="entry name" value="RNaseH-like_sf"/>
</dbReference>
<comment type="caution">
    <text evidence="2">The sequence shown here is derived from an EMBL/GenBank/DDBJ whole genome shotgun (WGS) entry which is preliminary data.</text>
</comment>
<evidence type="ECO:0000313" key="2">
    <source>
        <dbReference type="EMBL" id="KAI0527091.1"/>
    </source>
</evidence>
<dbReference type="OrthoDB" id="1929447at2759"/>
<organism evidence="2 3">
    <name type="scientific">Dendrobium nobile</name>
    <name type="common">Orchid</name>
    <dbReference type="NCBI Taxonomy" id="94219"/>
    <lineage>
        <taxon>Eukaryota</taxon>
        <taxon>Viridiplantae</taxon>
        <taxon>Streptophyta</taxon>
        <taxon>Embryophyta</taxon>
        <taxon>Tracheophyta</taxon>
        <taxon>Spermatophyta</taxon>
        <taxon>Magnoliopsida</taxon>
        <taxon>Liliopsida</taxon>
        <taxon>Asparagales</taxon>
        <taxon>Orchidaceae</taxon>
        <taxon>Epidendroideae</taxon>
        <taxon>Malaxideae</taxon>
        <taxon>Dendrobiinae</taxon>
        <taxon>Dendrobium</taxon>
    </lineage>
</organism>
<evidence type="ECO:0000259" key="1">
    <source>
        <dbReference type="PROSITE" id="PS50994"/>
    </source>
</evidence>
<evidence type="ECO:0000313" key="3">
    <source>
        <dbReference type="Proteomes" id="UP000829196"/>
    </source>
</evidence>
<dbReference type="Proteomes" id="UP000829196">
    <property type="component" value="Unassembled WGS sequence"/>
</dbReference>